<keyword evidence="3" id="KW-0808">Transferase</keyword>
<reference evidence="3 4" key="1">
    <citation type="submission" date="2019-03" db="EMBL/GenBank/DDBJ databases">
        <title>Metabolic potential of uncultured bacteria and archaea associated with petroleum seepage in deep-sea sediments.</title>
        <authorList>
            <person name="Dong X."/>
            <person name="Hubert C."/>
        </authorList>
    </citation>
    <scope>NUCLEOTIDE SEQUENCE [LARGE SCALE GENOMIC DNA]</scope>
    <source>
        <strain evidence="3">E26_bin6</strain>
    </source>
</reference>
<evidence type="ECO:0000313" key="3">
    <source>
        <dbReference type="EMBL" id="TEU03052.1"/>
    </source>
</evidence>
<proteinExistence type="predicted"/>
<evidence type="ECO:0000259" key="1">
    <source>
        <dbReference type="Pfam" id="PF00534"/>
    </source>
</evidence>
<evidence type="ECO:0000313" key="4">
    <source>
        <dbReference type="Proteomes" id="UP000316674"/>
    </source>
</evidence>
<dbReference type="EMBL" id="SOHY01000089">
    <property type="protein sequence ID" value="TEU03052.1"/>
    <property type="molecule type" value="Genomic_DNA"/>
</dbReference>
<dbReference type="Pfam" id="PF13439">
    <property type="entry name" value="Glyco_transf_4"/>
    <property type="match status" value="1"/>
</dbReference>
<dbReference type="InterPro" id="IPR001296">
    <property type="entry name" value="Glyco_trans_1"/>
</dbReference>
<organism evidence="3 4">
    <name type="scientific">Aerophobetes bacterium</name>
    <dbReference type="NCBI Taxonomy" id="2030807"/>
    <lineage>
        <taxon>Bacteria</taxon>
        <taxon>Candidatus Aerophobota</taxon>
    </lineage>
</organism>
<sequence>MRICFSSDQSFPPLGGEGVSTENFCVRLSQRNHRVTVLTSKVKNIPLVKEIRIYRFFTFHFPIAKNYLAFPAFKKIVSVLKKEKIEIIQINESSYLGWQSSKAARKLNIPVVIGFHSQVGNIFPFYAPFFIKKLIELWFSYFFRKGDLVIAPSHFAARLCQKYTDEPIQVVSNGVDLKKFNPGRVSSEDERRFRERYLLRDSSLLLYAGRLSYEKNLSYLLRIMQALSKKKKGIKLLIVGEGILKKDLEKKVKKTGMTEDVIIAGYLRGKDLLCAYLCADIFILSSFCELQSIATMEAMAMKTTVLVARNEGNAAQELVKEGINGYTFGLEDTGEVVDKIIRILSDKELKRTMKEESFKAIQEHNIEESISKLEKIYENLINQRIAGSV</sequence>
<accession>A0A523ZH12</accession>
<name>A0A523ZH12_UNCAE</name>
<dbReference type="AlphaFoldDB" id="A0A523ZH12"/>
<protein>
    <submittedName>
        <fullName evidence="3">Glycosyltransferase</fullName>
    </submittedName>
</protein>
<dbReference type="Proteomes" id="UP000316674">
    <property type="component" value="Unassembled WGS sequence"/>
</dbReference>
<dbReference type="Gene3D" id="3.40.50.2000">
    <property type="entry name" value="Glycogen Phosphorylase B"/>
    <property type="match status" value="2"/>
</dbReference>
<gene>
    <name evidence="3" type="ORF">E3I16_01390</name>
</gene>
<dbReference type="GO" id="GO:0016757">
    <property type="term" value="F:glycosyltransferase activity"/>
    <property type="evidence" value="ECO:0007669"/>
    <property type="project" value="InterPro"/>
</dbReference>
<comment type="caution">
    <text evidence="3">The sequence shown here is derived from an EMBL/GenBank/DDBJ whole genome shotgun (WGS) entry which is preliminary data.</text>
</comment>
<dbReference type="InterPro" id="IPR028098">
    <property type="entry name" value="Glyco_trans_4-like_N"/>
</dbReference>
<feature type="domain" description="Glycosyl transferase family 1" evidence="1">
    <location>
        <begin position="194"/>
        <end position="357"/>
    </location>
</feature>
<evidence type="ECO:0000259" key="2">
    <source>
        <dbReference type="Pfam" id="PF13439"/>
    </source>
</evidence>
<feature type="domain" description="Glycosyltransferase subfamily 4-like N-terminal" evidence="2">
    <location>
        <begin position="15"/>
        <end position="178"/>
    </location>
</feature>
<dbReference type="InterPro" id="IPR050194">
    <property type="entry name" value="Glycosyltransferase_grp1"/>
</dbReference>
<dbReference type="PANTHER" id="PTHR45947">
    <property type="entry name" value="SULFOQUINOVOSYL TRANSFERASE SQD2"/>
    <property type="match status" value="1"/>
</dbReference>
<dbReference type="Pfam" id="PF00534">
    <property type="entry name" value="Glycos_transf_1"/>
    <property type="match status" value="1"/>
</dbReference>
<dbReference type="PANTHER" id="PTHR45947:SF3">
    <property type="entry name" value="SULFOQUINOVOSYL TRANSFERASE SQD2"/>
    <property type="match status" value="1"/>
</dbReference>
<dbReference type="SUPFAM" id="SSF53756">
    <property type="entry name" value="UDP-Glycosyltransferase/glycogen phosphorylase"/>
    <property type="match status" value="1"/>
</dbReference>